<dbReference type="Proteomes" id="UP000247389">
    <property type="component" value="Unassembled WGS sequence"/>
</dbReference>
<evidence type="ECO:0000313" key="3">
    <source>
        <dbReference type="EMBL" id="PXV62259.1"/>
    </source>
</evidence>
<evidence type="ECO:0000313" key="5">
    <source>
        <dbReference type="EMBL" id="SET24022.1"/>
    </source>
</evidence>
<dbReference type="Proteomes" id="UP000199519">
    <property type="component" value="Unassembled WGS sequence"/>
</dbReference>
<dbReference type="PANTHER" id="PTHR35604">
    <property type="entry name" value="TRANSPOSASE INSH FOR INSERTION SEQUENCE ELEMENT IS5A-RELATED"/>
    <property type="match status" value="1"/>
</dbReference>
<dbReference type="SUPFAM" id="SSF53098">
    <property type="entry name" value="Ribonuclease H-like"/>
    <property type="match status" value="1"/>
</dbReference>
<gene>
    <name evidence="3" type="ORF">C8C78_1369</name>
    <name evidence="4" type="ORF">SAMN04488598_1485</name>
    <name evidence="5" type="ORF">SAMN04515652_1479</name>
</gene>
<evidence type="ECO:0000259" key="2">
    <source>
        <dbReference type="Pfam" id="PF05598"/>
    </source>
</evidence>
<evidence type="ECO:0000313" key="6">
    <source>
        <dbReference type="Proteomes" id="UP000198612"/>
    </source>
</evidence>
<evidence type="ECO:0000313" key="8">
    <source>
        <dbReference type="Proteomes" id="UP000247389"/>
    </source>
</evidence>
<dbReference type="GO" id="GO:0006313">
    <property type="term" value="P:DNA transposition"/>
    <property type="evidence" value="ECO:0007669"/>
    <property type="project" value="InterPro"/>
</dbReference>
<reference evidence="3 8" key="2">
    <citation type="submission" date="2018-04" db="EMBL/GenBank/DDBJ databases">
        <title>Subsurface microbial communities from deep shales in Ohio and West Virginia, USA.</title>
        <authorList>
            <person name="Wrighton K."/>
        </authorList>
    </citation>
    <scope>NUCLEOTIDE SEQUENCE [LARGE SCALE GENOMIC DNA]</scope>
    <source>
        <strain evidence="3 8">MSL28</strain>
    </source>
</reference>
<dbReference type="GO" id="GO:0003677">
    <property type="term" value="F:DNA binding"/>
    <property type="evidence" value="ECO:0007669"/>
    <property type="project" value="InterPro"/>
</dbReference>
<dbReference type="Proteomes" id="UP000198612">
    <property type="component" value="Unassembled WGS sequence"/>
</dbReference>
<proteinExistence type="predicted"/>
<reference evidence="6 7" key="1">
    <citation type="submission" date="2016-10" db="EMBL/GenBank/DDBJ databases">
        <authorList>
            <person name="Varghese N."/>
            <person name="Submissions S."/>
        </authorList>
    </citation>
    <scope>NUCLEOTIDE SEQUENCE [LARGE SCALE GENOMIC DNA]</scope>
    <source>
        <strain evidence="4 7">WG2</strain>
        <strain evidence="5 6">WG5</strain>
    </source>
</reference>
<evidence type="ECO:0000313" key="4">
    <source>
        <dbReference type="EMBL" id="SDG11530.1"/>
    </source>
</evidence>
<organism evidence="3 8">
    <name type="scientific">Halanaerobium congolense</name>
    <dbReference type="NCBI Taxonomy" id="54121"/>
    <lineage>
        <taxon>Bacteria</taxon>
        <taxon>Bacillati</taxon>
        <taxon>Bacillota</taxon>
        <taxon>Clostridia</taxon>
        <taxon>Halanaerobiales</taxon>
        <taxon>Halanaerobiaceae</taxon>
        <taxon>Halanaerobium</taxon>
    </lineage>
</organism>
<feature type="domain" description="Transposase IS4-like" evidence="1">
    <location>
        <begin position="121"/>
        <end position="378"/>
    </location>
</feature>
<dbReference type="AlphaFoldDB" id="A0A1G7RNA5"/>
<dbReference type="InterPro" id="IPR002559">
    <property type="entry name" value="Transposase_11"/>
</dbReference>
<dbReference type="GO" id="GO:0004803">
    <property type="term" value="F:transposase activity"/>
    <property type="evidence" value="ECO:0007669"/>
    <property type="project" value="InterPro"/>
</dbReference>
<dbReference type="EMBL" id="FNBJ01000048">
    <property type="protein sequence ID" value="SDG11530.1"/>
    <property type="molecule type" value="Genomic_DNA"/>
</dbReference>
<dbReference type="InterPro" id="IPR012337">
    <property type="entry name" value="RNaseH-like_sf"/>
</dbReference>
<accession>A0A1G7RNA5</accession>
<keyword evidence="7" id="KW-1185">Reference proteome</keyword>
<feature type="domain" description="Transposase InsH N-terminal" evidence="2">
    <location>
        <begin position="14"/>
        <end position="93"/>
    </location>
</feature>
<dbReference type="InterPro" id="IPR008490">
    <property type="entry name" value="Transposase_InsH_N"/>
</dbReference>
<dbReference type="EMBL" id="FOHG01000047">
    <property type="protein sequence ID" value="SET24022.1"/>
    <property type="molecule type" value="Genomic_DNA"/>
</dbReference>
<sequence length="397" mass="45270">MLNLSETDKLICILDPIDLKPVVEKIKPKSNKGPTGYNPEAILRAFLVQQIEKIPTRADLVSKIDRSPYLRYVCGFSTTGRVPSEATFSRYYSKLSETDGLELLMNDLLDQSIELNLLDTDTMAVDASKLEAYERAKPKSKIDKENDFTPDWGTKFDSHKNQITWFGWKIHAAVETKSELPIALTLTPANHADKTQAIPLVEKVNDFLAERDLIKPKFWTMDSGYDTTDIYEHILFEQDSQAIIPINKRNAKQPPAGFYDFKGTPVCSGGHKMYYWGHYKGVNKFRCPHVCGKVDCIHGTKWCSDSNYGQVTKTRPKENPRYISTPHRDSRTWRRIYNKRTSVERTFSRLKEHLNLENLTVMGAKKVKTHLLLSSISLIAARIAAEKIKLQNQTLAA</sequence>
<evidence type="ECO:0000313" key="7">
    <source>
        <dbReference type="Proteomes" id="UP000199519"/>
    </source>
</evidence>
<dbReference type="EMBL" id="QICM01000036">
    <property type="protein sequence ID" value="PXV62259.1"/>
    <property type="molecule type" value="Genomic_DNA"/>
</dbReference>
<evidence type="ECO:0000259" key="1">
    <source>
        <dbReference type="Pfam" id="PF01609"/>
    </source>
</evidence>
<dbReference type="RefSeq" id="WP_089655576.1">
    <property type="nucleotide sequence ID" value="NZ_FNBJ01000048.1"/>
</dbReference>
<dbReference type="Pfam" id="PF01609">
    <property type="entry name" value="DDE_Tnp_1"/>
    <property type="match status" value="1"/>
</dbReference>
<dbReference type="PANTHER" id="PTHR35604:SF2">
    <property type="entry name" value="TRANSPOSASE INSH FOR INSERTION SEQUENCE ELEMENT IS5A-RELATED"/>
    <property type="match status" value="1"/>
</dbReference>
<protein>
    <submittedName>
        <fullName evidence="3">Transposase</fullName>
    </submittedName>
</protein>
<dbReference type="Pfam" id="PF05598">
    <property type="entry name" value="DUF772"/>
    <property type="match status" value="1"/>
</dbReference>
<name>A0A1G7RNA5_9FIRM</name>